<dbReference type="PANTHER" id="PTHR22789:SF8">
    <property type="entry name" value="L-RIBULOSE-5-PHOSPHATE 4-EPIMERASE SGBE"/>
    <property type="match status" value="1"/>
</dbReference>
<evidence type="ECO:0000256" key="1">
    <source>
        <dbReference type="ARBA" id="ARBA00001726"/>
    </source>
</evidence>
<dbReference type="InterPro" id="IPR050197">
    <property type="entry name" value="Aldolase_class_II_sugar_metab"/>
</dbReference>
<proteinExistence type="inferred from homology"/>
<dbReference type="RefSeq" id="WP_090075264.1">
    <property type="nucleotide sequence ID" value="NZ_FOVR01000016.1"/>
</dbReference>
<dbReference type="Pfam" id="PF00596">
    <property type="entry name" value="Aldolase_II"/>
    <property type="match status" value="1"/>
</dbReference>
<dbReference type="NCBIfam" id="NF009003">
    <property type="entry name" value="PRK12348.1"/>
    <property type="match status" value="1"/>
</dbReference>
<dbReference type="GO" id="GO:0046872">
    <property type="term" value="F:metal ion binding"/>
    <property type="evidence" value="ECO:0007669"/>
    <property type="project" value="UniProtKB-KW"/>
</dbReference>
<keyword evidence="11" id="KW-1185">Reference proteome</keyword>
<name>A0A1I5LDB6_9HYPH</name>
<dbReference type="STRING" id="655353.SAMN04488056_11689"/>
<evidence type="ECO:0000259" key="9">
    <source>
        <dbReference type="SMART" id="SM01007"/>
    </source>
</evidence>
<dbReference type="EMBL" id="FOVR01000016">
    <property type="protein sequence ID" value="SFO95217.1"/>
    <property type="molecule type" value="Genomic_DNA"/>
</dbReference>
<accession>A0A1I5LDB6</accession>
<keyword evidence="8" id="KW-0119">Carbohydrate metabolism</keyword>
<dbReference type="InterPro" id="IPR001303">
    <property type="entry name" value="Aldolase_II/adducin_N"/>
</dbReference>
<comment type="catalytic activity">
    <reaction evidence="1">
        <text>L-ribulose 5-phosphate = D-xylulose 5-phosphate</text>
        <dbReference type="Rhea" id="RHEA:22368"/>
        <dbReference type="ChEBI" id="CHEBI:57737"/>
        <dbReference type="ChEBI" id="CHEBI:58226"/>
        <dbReference type="EC" id="5.1.3.4"/>
    </reaction>
</comment>
<dbReference type="GO" id="GO:0016832">
    <property type="term" value="F:aldehyde-lyase activity"/>
    <property type="evidence" value="ECO:0007669"/>
    <property type="project" value="TreeGrafter"/>
</dbReference>
<evidence type="ECO:0000256" key="7">
    <source>
        <dbReference type="ARBA" id="ARBA00023235"/>
    </source>
</evidence>
<dbReference type="OrthoDB" id="5291399at2"/>
<keyword evidence="6" id="KW-0862">Zinc</keyword>
<dbReference type="Gene3D" id="3.40.225.10">
    <property type="entry name" value="Class II aldolase/adducin N-terminal domain"/>
    <property type="match status" value="1"/>
</dbReference>
<evidence type="ECO:0000256" key="6">
    <source>
        <dbReference type="ARBA" id="ARBA00022833"/>
    </source>
</evidence>
<feature type="domain" description="Class II aldolase/adducin N-terminal" evidence="9">
    <location>
        <begin position="7"/>
        <end position="195"/>
    </location>
</feature>
<comment type="cofactor">
    <cofactor evidence="2">
        <name>Zn(2+)</name>
        <dbReference type="ChEBI" id="CHEBI:29105"/>
    </cofactor>
</comment>
<reference evidence="10 11" key="1">
    <citation type="submission" date="2016-10" db="EMBL/GenBank/DDBJ databases">
        <authorList>
            <person name="de Groot N.N."/>
        </authorList>
    </citation>
    <scope>NUCLEOTIDE SEQUENCE [LARGE SCALE GENOMIC DNA]</scope>
    <source>
        <strain evidence="10 11">CGMCC 1.9157</strain>
    </source>
</reference>
<evidence type="ECO:0000313" key="10">
    <source>
        <dbReference type="EMBL" id="SFO95217.1"/>
    </source>
</evidence>
<evidence type="ECO:0000313" key="11">
    <source>
        <dbReference type="Proteomes" id="UP000199236"/>
    </source>
</evidence>
<dbReference type="SUPFAM" id="SSF53639">
    <property type="entry name" value="AraD/HMP-PK domain-like"/>
    <property type="match status" value="1"/>
</dbReference>
<dbReference type="GO" id="GO:0008742">
    <property type="term" value="F:L-ribulose-phosphate 4-epimerase activity"/>
    <property type="evidence" value="ECO:0007669"/>
    <property type="project" value="UniProtKB-EC"/>
</dbReference>
<comment type="similarity">
    <text evidence="3">Belongs to the aldolase class II family. AraD/FucA subfamily.</text>
</comment>
<dbReference type="EC" id="5.1.3.4" evidence="4"/>
<dbReference type="AlphaFoldDB" id="A0A1I5LDB6"/>
<dbReference type="PANTHER" id="PTHR22789">
    <property type="entry name" value="FUCULOSE PHOSPHATE ALDOLASE"/>
    <property type="match status" value="1"/>
</dbReference>
<evidence type="ECO:0000256" key="5">
    <source>
        <dbReference type="ARBA" id="ARBA00022723"/>
    </source>
</evidence>
<protein>
    <recommendedName>
        <fullName evidence="4">L-ribulose-5-phosphate 4-epimerase</fullName>
        <ecNumber evidence="4">5.1.3.4</ecNumber>
    </recommendedName>
</protein>
<evidence type="ECO:0000256" key="4">
    <source>
        <dbReference type="ARBA" id="ARBA00013186"/>
    </source>
</evidence>
<gene>
    <name evidence="10" type="ORF">SAMN04488056_11689</name>
</gene>
<dbReference type="GO" id="GO:0005829">
    <property type="term" value="C:cytosol"/>
    <property type="evidence" value="ECO:0007669"/>
    <property type="project" value="TreeGrafter"/>
</dbReference>
<evidence type="ECO:0000256" key="8">
    <source>
        <dbReference type="ARBA" id="ARBA00023277"/>
    </source>
</evidence>
<dbReference type="Proteomes" id="UP000199236">
    <property type="component" value="Unassembled WGS sequence"/>
</dbReference>
<keyword evidence="5" id="KW-0479">Metal-binding</keyword>
<dbReference type="FunFam" id="3.40.225.10:FF:000001">
    <property type="entry name" value="L-ribulose-5-phosphate 4-epimerase UlaF"/>
    <property type="match status" value="1"/>
</dbReference>
<keyword evidence="7" id="KW-0413">Isomerase</keyword>
<sequence length="229" mass="25368">MLKELREEVFRANIELNDRGVVIYTWGNVSAIDREKGLVVIKPSGVPYETMTADDMVVVDLDNNVVWGSKKPSSDTKTHTTLYKAFPQIGGVVHTHSRHAVAWAQARREIPCLGTTQADYCAGPVPCTKPLTEEQVNRDYETTTGEAIVERFEGLDPAAVPMVLVAGHGPFAWGKDADDAVHNAVVLEEVAHMATITATITNPIPPLEQYVLDYHYERKHGKNAWYGQK</sequence>
<dbReference type="GO" id="GO:0019323">
    <property type="term" value="P:pentose catabolic process"/>
    <property type="evidence" value="ECO:0007669"/>
    <property type="project" value="TreeGrafter"/>
</dbReference>
<organism evidence="10 11">
    <name type="scientific">Cohaesibacter marisflavi</name>
    <dbReference type="NCBI Taxonomy" id="655353"/>
    <lineage>
        <taxon>Bacteria</taxon>
        <taxon>Pseudomonadati</taxon>
        <taxon>Pseudomonadota</taxon>
        <taxon>Alphaproteobacteria</taxon>
        <taxon>Hyphomicrobiales</taxon>
        <taxon>Cohaesibacteraceae</taxon>
    </lineage>
</organism>
<dbReference type="InterPro" id="IPR036409">
    <property type="entry name" value="Aldolase_II/adducin_N_sf"/>
</dbReference>
<evidence type="ECO:0000256" key="2">
    <source>
        <dbReference type="ARBA" id="ARBA00001947"/>
    </source>
</evidence>
<dbReference type="SMART" id="SM01007">
    <property type="entry name" value="Aldolase_II"/>
    <property type="match status" value="1"/>
</dbReference>
<dbReference type="NCBIfam" id="NF006047">
    <property type="entry name" value="PRK08193.1"/>
    <property type="match status" value="1"/>
</dbReference>
<evidence type="ECO:0000256" key="3">
    <source>
        <dbReference type="ARBA" id="ARBA00010037"/>
    </source>
</evidence>